<proteinExistence type="predicted"/>
<gene>
    <name evidence="2" type="ORF">OIU85_017909</name>
</gene>
<evidence type="ECO:0000313" key="3">
    <source>
        <dbReference type="Proteomes" id="UP001151529"/>
    </source>
</evidence>
<dbReference type="PANTHER" id="PTHR43866">
    <property type="entry name" value="MALONATE-SEMIALDEHYDE DEHYDROGENASE"/>
    <property type="match status" value="1"/>
</dbReference>
<keyword evidence="3" id="KW-1185">Reference proteome</keyword>
<dbReference type="Gene3D" id="3.40.309.10">
    <property type="entry name" value="Aldehyde Dehydrogenase, Chain A, domain 2"/>
    <property type="match status" value="1"/>
</dbReference>
<organism evidence="2 3">
    <name type="scientific">Salix viminalis</name>
    <name type="common">Common osier</name>
    <name type="synonym">Basket willow</name>
    <dbReference type="NCBI Taxonomy" id="40686"/>
    <lineage>
        <taxon>Eukaryota</taxon>
        <taxon>Viridiplantae</taxon>
        <taxon>Streptophyta</taxon>
        <taxon>Embryophyta</taxon>
        <taxon>Tracheophyta</taxon>
        <taxon>Spermatophyta</taxon>
        <taxon>Magnoliopsida</taxon>
        <taxon>eudicotyledons</taxon>
        <taxon>Gunneridae</taxon>
        <taxon>Pentapetalae</taxon>
        <taxon>rosids</taxon>
        <taxon>fabids</taxon>
        <taxon>Malpighiales</taxon>
        <taxon>Salicaceae</taxon>
        <taxon>Saliceae</taxon>
        <taxon>Salix</taxon>
    </lineage>
</organism>
<dbReference type="SUPFAM" id="SSF53720">
    <property type="entry name" value="ALDH-like"/>
    <property type="match status" value="1"/>
</dbReference>
<evidence type="ECO:0000259" key="1">
    <source>
        <dbReference type="Pfam" id="PF00171"/>
    </source>
</evidence>
<dbReference type="Pfam" id="PF00171">
    <property type="entry name" value="Aldedh"/>
    <property type="match status" value="1"/>
</dbReference>
<comment type="caution">
    <text evidence="2">The sequence shown here is derived from an EMBL/GenBank/DDBJ whole genome shotgun (WGS) entry which is preliminary data.</text>
</comment>
<reference evidence="2" key="2">
    <citation type="journal article" date="2023" name="Int. J. Mol. Sci.">
        <title>De Novo Assembly and Annotation of 11 Diverse Shrub Willow (Salix) Genomes Reveals Novel Gene Organization in Sex-Linked Regions.</title>
        <authorList>
            <person name="Hyden B."/>
            <person name="Feng K."/>
            <person name="Yates T.B."/>
            <person name="Jawdy S."/>
            <person name="Cereghino C."/>
            <person name="Smart L.B."/>
            <person name="Muchero W."/>
        </authorList>
    </citation>
    <scope>NUCLEOTIDE SEQUENCE [LARGE SCALE GENOMIC DNA]</scope>
    <source>
        <tissue evidence="2">Shoot tip</tissue>
    </source>
</reference>
<accession>A0A9Q0ZIG8</accession>
<dbReference type="InterPro" id="IPR010061">
    <property type="entry name" value="MeMal-semiAld_DH"/>
</dbReference>
<dbReference type="GO" id="GO:0006210">
    <property type="term" value="P:thymine catabolic process"/>
    <property type="evidence" value="ECO:0007669"/>
    <property type="project" value="TreeGrafter"/>
</dbReference>
<sequence length="173" mass="18091">MEAGFPDGVLNVHGTNDIVDYICDDADVKAISFIGSDPAGLHIYARAAARGKRVQSNIGGKKHAIIMPDASIDDTLNALAAAGFGAAGKRCMALSTAVFVGGSSAWEQELVEHAKALKVNAGTDPSADLGPVISKEVKDHICRVVQSGSDSGVRLLLDGRNFVAPYLFLSLIR</sequence>
<name>A0A9Q0ZIG8_SALVM</name>
<dbReference type="AlphaFoldDB" id="A0A9Q0ZIG8"/>
<dbReference type="InterPro" id="IPR016161">
    <property type="entry name" value="Ald_DH/histidinol_DH"/>
</dbReference>
<protein>
    <submittedName>
        <fullName evidence="2">MALONATE-SEMIALDEHYDE DEHYDROGENASE</fullName>
    </submittedName>
</protein>
<dbReference type="GO" id="GO:0005739">
    <property type="term" value="C:mitochondrion"/>
    <property type="evidence" value="ECO:0007669"/>
    <property type="project" value="TreeGrafter"/>
</dbReference>
<dbReference type="Proteomes" id="UP001151529">
    <property type="component" value="Chromosome 5"/>
</dbReference>
<dbReference type="GO" id="GO:0006574">
    <property type="term" value="P:L-valine catabolic process"/>
    <property type="evidence" value="ECO:0007669"/>
    <property type="project" value="TreeGrafter"/>
</dbReference>
<dbReference type="GO" id="GO:0004491">
    <property type="term" value="F:methylmalonate-semialdehyde dehydrogenase (acylating, NAD) activity"/>
    <property type="evidence" value="ECO:0007669"/>
    <property type="project" value="InterPro"/>
</dbReference>
<dbReference type="InterPro" id="IPR016162">
    <property type="entry name" value="Ald_DH_N"/>
</dbReference>
<reference evidence="2" key="1">
    <citation type="submission" date="2022-11" db="EMBL/GenBank/DDBJ databases">
        <authorList>
            <person name="Hyden B.L."/>
            <person name="Feng K."/>
            <person name="Yates T."/>
            <person name="Jawdy S."/>
            <person name="Smart L.B."/>
            <person name="Muchero W."/>
        </authorList>
    </citation>
    <scope>NUCLEOTIDE SEQUENCE</scope>
    <source>
        <tissue evidence="2">Shoot tip</tissue>
    </source>
</reference>
<dbReference type="InterPro" id="IPR015590">
    <property type="entry name" value="Aldehyde_DH_dom"/>
</dbReference>
<feature type="domain" description="Aldehyde dehydrogenase" evidence="1">
    <location>
        <begin position="2"/>
        <end position="166"/>
    </location>
</feature>
<dbReference type="OrthoDB" id="1719339at2759"/>
<dbReference type="InterPro" id="IPR016163">
    <property type="entry name" value="Ald_DH_C"/>
</dbReference>
<dbReference type="EMBL" id="JAPFFL010000003">
    <property type="protein sequence ID" value="KAJ6735628.1"/>
    <property type="molecule type" value="Genomic_DNA"/>
</dbReference>
<evidence type="ECO:0000313" key="2">
    <source>
        <dbReference type="EMBL" id="KAJ6735628.1"/>
    </source>
</evidence>
<dbReference type="PANTHER" id="PTHR43866:SF1">
    <property type="entry name" value="METHYLMALONATE-SEMIALDEHYDE DEHYDROGENASE (COA ACYLATING)"/>
    <property type="match status" value="1"/>
</dbReference>
<dbReference type="Gene3D" id="3.40.605.10">
    <property type="entry name" value="Aldehyde Dehydrogenase, Chain A, domain 1"/>
    <property type="match status" value="1"/>
</dbReference>